<dbReference type="CDD" id="cd14733">
    <property type="entry name" value="BACK"/>
    <property type="match status" value="1"/>
</dbReference>
<accession>A0ABQ6N2F9</accession>
<protein>
    <submittedName>
        <fullName evidence="1">Uncharacterized protein</fullName>
    </submittedName>
</protein>
<keyword evidence="2" id="KW-1185">Reference proteome</keyword>
<dbReference type="Gene3D" id="3.30.710.10">
    <property type="entry name" value="Potassium Channel Kv1.1, Chain A"/>
    <property type="match status" value="1"/>
</dbReference>
<gene>
    <name evidence="1" type="ORF">TeGR_g1589</name>
</gene>
<dbReference type="EMBL" id="BRYB01000804">
    <property type="protein sequence ID" value="GMI38062.1"/>
    <property type="molecule type" value="Genomic_DNA"/>
</dbReference>
<name>A0ABQ6N2F9_9STRA</name>
<reference evidence="1 2" key="1">
    <citation type="journal article" date="2023" name="Commun. Biol.">
        <title>Genome analysis of Parmales, the sister group of diatoms, reveals the evolutionary specialization of diatoms from phago-mixotrophs to photoautotrophs.</title>
        <authorList>
            <person name="Ban H."/>
            <person name="Sato S."/>
            <person name="Yoshikawa S."/>
            <person name="Yamada K."/>
            <person name="Nakamura Y."/>
            <person name="Ichinomiya M."/>
            <person name="Sato N."/>
            <person name="Blanc-Mathieu R."/>
            <person name="Endo H."/>
            <person name="Kuwata A."/>
            <person name="Ogata H."/>
        </authorList>
    </citation>
    <scope>NUCLEOTIDE SEQUENCE [LARGE SCALE GENOMIC DNA]</scope>
</reference>
<proteinExistence type="predicted"/>
<evidence type="ECO:0000313" key="2">
    <source>
        <dbReference type="Proteomes" id="UP001165060"/>
    </source>
</evidence>
<comment type="caution">
    <text evidence="1">The sequence shown here is derived from an EMBL/GenBank/DDBJ whole genome shotgun (WGS) entry which is preliminary data.</text>
</comment>
<dbReference type="Proteomes" id="UP001165060">
    <property type="component" value="Unassembled WGS sequence"/>
</dbReference>
<dbReference type="InterPro" id="IPR011333">
    <property type="entry name" value="SKP1/BTB/POZ_sf"/>
</dbReference>
<sequence length="358" mass="38130">MSTQEAATQASSLHATSSSLLTIESEESVLAASALTFQASRDFTGPTPDAISRRESEAEFQAETHREIFGDEPQAPSARSALLGKIGESATIVLRTGGGELEAPLLPLASQSETVLAFLSSPSGAGYFSSPSPPRPSFDLSPHPPSAAALLVELLSSPLPTPSDHSIPPSAVIPLLELAHYLSVPPLLSLLSSIIIPSVDASNATSIAYLADKLSLPALFEAAMLRVSESLADLSETPQWSDIPPELQRRMLAMRAAAASSVLGKGSRGRVFFGSAEEFLAIVHDSLTEQRERLRAAKARHREVREERGGRWSGGGSAVEYEGERIGAQERRIETLGAFYEEQKRLFRGVGDGDFVLG</sequence>
<evidence type="ECO:0000313" key="1">
    <source>
        <dbReference type="EMBL" id="GMI38062.1"/>
    </source>
</evidence>
<organism evidence="1 2">
    <name type="scientific">Tetraparma gracilis</name>
    <dbReference type="NCBI Taxonomy" id="2962635"/>
    <lineage>
        <taxon>Eukaryota</taxon>
        <taxon>Sar</taxon>
        <taxon>Stramenopiles</taxon>
        <taxon>Ochrophyta</taxon>
        <taxon>Bolidophyceae</taxon>
        <taxon>Parmales</taxon>
        <taxon>Triparmaceae</taxon>
        <taxon>Tetraparma</taxon>
    </lineage>
</organism>